<organism evidence="2 3">
    <name type="scientific">Cucumis melo var. makuwa</name>
    <name type="common">Oriental melon</name>
    <dbReference type="NCBI Taxonomy" id="1194695"/>
    <lineage>
        <taxon>Eukaryota</taxon>
        <taxon>Viridiplantae</taxon>
        <taxon>Streptophyta</taxon>
        <taxon>Embryophyta</taxon>
        <taxon>Tracheophyta</taxon>
        <taxon>Spermatophyta</taxon>
        <taxon>Magnoliopsida</taxon>
        <taxon>eudicotyledons</taxon>
        <taxon>Gunneridae</taxon>
        <taxon>Pentapetalae</taxon>
        <taxon>rosids</taxon>
        <taxon>fabids</taxon>
        <taxon>Cucurbitales</taxon>
        <taxon>Cucurbitaceae</taxon>
        <taxon>Benincaseae</taxon>
        <taxon>Cucumis</taxon>
    </lineage>
</organism>
<comment type="caution">
    <text evidence="2">The sequence shown here is derived from an EMBL/GenBank/DDBJ whole genome shotgun (WGS) entry which is preliminary data.</text>
</comment>
<reference evidence="2 3" key="1">
    <citation type="submission" date="2019-08" db="EMBL/GenBank/DDBJ databases">
        <title>Draft genome sequences of two oriental melons (Cucumis melo L. var makuwa).</title>
        <authorList>
            <person name="Kwon S.-Y."/>
        </authorList>
    </citation>
    <scope>NUCLEOTIDE SEQUENCE [LARGE SCALE GENOMIC DNA]</scope>
    <source>
        <strain evidence="3">cv. Chang Bougi</strain>
        <tissue evidence="2">Leaf</tissue>
    </source>
</reference>
<dbReference type="PANTHER" id="PTHR46148">
    <property type="entry name" value="CHROMO DOMAIN-CONTAINING PROTEIN"/>
    <property type="match status" value="1"/>
</dbReference>
<proteinExistence type="predicted"/>
<dbReference type="PANTHER" id="PTHR46148:SF52">
    <property type="entry name" value="OS04G0603800 PROTEIN"/>
    <property type="match status" value="1"/>
</dbReference>
<dbReference type="InterPro" id="IPR000953">
    <property type="entry name" value="Chromo/chromo_shadow_dom"/>
</dbReference>
<dbReference type="EMBL" id="SSTD01015655">
    <property type="protein sequence ID" value="TYK02330.1"/>
    <property type="molecule type" value="Genomic_DNA"/>
</dbReference>
<dbReference type="InterPro" id="IPR023780">
    <property type="entry name" value="Chromo_domain"/>
</dbReference>
<evidence type="ECO:0000313" key="2">
    <source>
        <dbReference type="EMBL" id="TYK02330.1"/>
    </source>
</evidence>
<protein>
    <submittedName>
        <fullName evidence="2">Transposon Ty3-I Gag-Pol polyprotein</fullName>
    </submittedName>
</protein>
<evidence type="ECO:0000259" key="1">
    <source>
        <dbReference type="PROSITE" id="PS50013"/>
    </source>
</evidence>
<feature type="domain" description="Chromo" evidence="1">
    <location>
        <begin position="98"/>
        <end position="143"/>
    </location>
</feature>
<name>A0A5D3BT85_CUCMM</name>
<dbReference type="PROSITE" id="PS50013">
    <property type="entry name" value="CHROMO_2"/>
    <property type="match status" value="1"/>
</dbReference>
<accession>A0A5D3BT85</accession>
<dbReference type="Gene3D" id="2.40.50.40">
    <property type="match status" value="1"/>
</dbReference>
<dbReference type="InterPro" id="IPR056924">
    <property type="entry name" value="SH3_Tf2-1"/>
</dbReference>
<sequence length="206" mass="24228">MVGDMVFEYMVGDMVFLKIRPYRQVSLCKRRNENLAPKFFGPYKIIEKIGPVAYKLELPESSSIHPVFHVSQLKKLKGEHQVEIAELPYVTENHEWQAILEEICGYPKNKVAGWDVLVKWKGLLRKETTWEDYDEIQQHYPDLHLEDKVNLEKGCNDRLLSSKHTVEERKTIKFVSKSVNRKLLWSVSKLVRKSIKEVVEYVLEVQ</sequence>
<dbReference type="Pfam" id="PF24626">
    <property type="entry name" value="SH3_Tf2-1"/>
    <property type="match status" value="1"/>
</dbReference>
<evidence type="ECO:0000313" key="3">
    <source>
        <dbReference type="Proteomes" id="UP000321947"/>
    </source>
</evidence>
<dbReference type="Proteomes" id="UP000321947">
    <property type="component" value="Unassembled WGS sequence"/>
</dbReference>
<dbReference type="InterPro" id="IPR016197">
    <property type="entry name" value="Chromo-like_dom_sf"/>
</dbReference>
<dbReference type="Pfam" id="PF00385">
    <property type="entry name" value="Chromo"/>
    <property type="match status" value="1"/>
</dbReference>
<gene>
    <name evidence="2" type="ORF">E5676_scaffold155G00180</name>
</gene>
<dbReference type="AlphaFoldDB" id="A0A5D3BT85"/>
<dbReference type="SUPFAM" id="SSF54160">
    <property type="entry name" value="Chromo domain-like"/>
    <property type="match status" value="1"/>
</dbReference>